<accession>A0A285IQ19</accession>
<feature type="compositionally biased region" description="Gly residues" evidence="1">
    <location>
        <begin position="93"/>
        <end position="108"/>
    </location>
</feature>
<name>A0A285IQ19_9ACTN</name>
<feature type="region of interest" description="Disordered" evidence="1">
    <location>
        <begin position="92"/>
        <end position="116"/>
    </location>
</feature>
<dbReference type="Proteomes" id="UP000219612">
    <property type="component" value="Unassembled WGS sequence"/>
</dbReference>
<organism evidence="2 3">
    <name type="scientific">Paractinoplanes atraurantiacus</name>
    <dbReference type="NCBI Taxonomy" id="1036182"/>
    <lineage>
        <taxon>Bacteria</taxon>
        <taxon>Bacillati</taxon>
        <taxon>Actinomycetota</taxon>
        <taxon>Actinomycetes</taxon>
        <taxon>Micromonosporales</taxon>
        <taxon>Micromonosporaceae</taxon>
        <taxon>Paractinoplanes</taxon>
    </lineage>
</organism>
<keyword evidence="3" id="KW-1185">Reference proteome</keyword>
<dbReference type="AlphaFoldDB" id="A0A285IQ19"/>
<reference evidence="2 3" key="1">
    <citation type="submission" date="2017-09" db="EMBL/GenBank/DDBJ databases">
        <authorList>
            <person name="Ehlers B."/>
            <person name="Leendertz F.H."/>
        </authorList>
    </citation>
    <scope>NUCLEOTIDE SEQUENCE [LARGE SCALE GENOMIC DNA]</scope>
    <source>
        <strain evidence="2 3">CGMCC 4.6857</strain>
    </source>
</reference>
<evidence type="ECO:0000313" key="3">
    <source>
        <dbReference type="Proteomes" id="UP000219612"/>
    </source>
</evidence>
<evidence type="ECO:0000313" key="2">
    <source>
        <dbReference type="EMBL" id="SNY49186.1"/>
    </source>
</evidence>
<dbReference type="OrthoDB" id="3393162at2"/>
<evidence type="ECO:0000256" key="1">
    <source>
        <dbReference type="SAM" id="MobiDB-lite"/>
    </source>
</evidence>
<sequence length="116" mass="12575">MTDQDGLRDKLQSIAEDEAGFAPELADLAIRRWRSFGRRHKTRHPSHELRVRDLAKGLKQGYPGELIFLPPGVLERVAEQFAEVLRSSAFLSAGGGSLDGNGPAGRGLGQAAVEEP</sequence>
<gene>
    <name evidence="2" type="ORF">SAMN05421748_109244</name>
</gene>
<protein>
    <submittedName>
        <fullName evidence="2">Uncharacterized protein</fullName>
    </submittedName>
</protein>
<dbReference type="RefSeq" id="WP_097322056.1">
    <property type="nucleotide sequence ID" value="NZ_OBDY01000009.1"/>
</dbReference>
<proteinExistence type="predicted"/>
<dbReference type="EMBL" id="OBDY01000009">
    <property type="protein sequence ID" value="SNY49186.1"/>
    <property type="molecule type" value="Genomic_DNA"/>
</dbReference>